<keyword evidence="2" id="KW-1185">Reference proteome</keyword>
<dbReference type="EMBL" id="JANBUN010004027">
    <property type="protein sequence ID" value="KAJ2788606.1"/>
    <property type="molecule type" value="Genomic_DNA"/>
</dbReference>
<proteinExistence type="predicted"/>
<evidence type="ECO:0000313" key="2">
    <source>
        <dbReference type="Proteomes" id="UP001140087"/>
    </source>
</evidence>
<feature type="non-terminal residue" evidence="1">
    <location>
        <position position="1"/>
    </location>
</feature>
<accession>A0ACC1KF40</accession>
<comment type="caution">
    <text evidence="1">The sequence shown here is derived from an EMBL/GenBank/DDBJ whole genome shotgun (WGS) entry which is preliminary data.</text>
</comment>
<dbReference type="Proteomes" id="UP001140087">
    <property type="component" value="Unassembled WGS sequence"/>
</dbReference>
<protein>
    <submittedName>
        <fullName evidence="1">Uncharacterized protein</fullName>
    </submittedName>
</protein>
<evidence type="ECO:0000313" key="1">
    <source>
        <dbReference type="EMBL" id="KAJ2788606.1"/>
    </source>
</evidence>
<sequence length="63" mass="6842">VCCAPSASQRGDIQQHVYILHAPEHRPRHGPAVQQLSGRRRPAQQPKLYPQAGAAVVPALDVL</sequence>
<reference evidence="1" key="1">
    <citation type="submission" date="2022-07" db="EMBL/GenBank/DDBJ databases">
        <title>Phylogenomic reconstructions and comparative analyses of Kickxellomycotina fungi.</title>
        <authorList>
            <person name="Reynolds N.K."/>
            <person name="Stajich J.E."/>
            <person name="Barry K."/>
            <person name="Grigoriev I.V."/>
            <person name="Crous P."/>
            <person name="Smith M.E."/>
        </authorList>
    </citation>
    <scope>NUCLEOTIDE SEQUENCE</scope>
    <source>
        <strain evidence="1">BCRC 34780</strain>
    </source>
</reference>
<name>A0ACC1KF40_9FUNG</name>
<feature type="non-terminal residue" evidence="1">
    <location>
        <position position="63"/>
    </location>
</feature>
<gene>
    <name evidence="1" type="ORF">H4R21_006961</name>
</gene>
<organism evidence="1 2">
    <name type="scientific">Coemansia helicoidea</name>
    <dbReference type="NCBI Taxonomy" id="1286919"/>
    <lineage>
        <taxon>Eukaryota</taxon>
        <taxon>Fungi</taxon>
        <taxon>Fungi incertae sedis</taxon>
        <taxon>Zoopagomycota</taxon>
        <taxon>Kickxellomycotina</taxon>
        <taxon>Kickxellomycetes</taxon>
        <taxon>Kickxellales</taxon>
        <taxon>Kickxellaceae</taxon>
        <taxon>Coemansia</taxon>
    </lineage>
</organism>